<dbReference type="Pfam" id="PF02653">
    <property type="entry name" value="BPD_transp_2"/>
    <property type="match status" value="1"/>
</dbReference>
<name>A0A934TUR5_9BURK</name>
<keyword evidence="8" id="KW-1185">Reference proteome</keyword>
<accession>A0A934TUR5</accession>
<comment type="subcellular location">
    <subcellularLocation>
        <location evidence="1">Cell membrane</location>
        <topology evidence="1">Multi-pass membrane protein</topology>
    </subcellularLocation>
</comment>
<evidence type="ECO:0000313" key="8">
    <source>
        <dbReference type="Proteomes" id="UP000630528"/>
    </source>
</evidence>
<feature type="transmembrane region" description="Helical" evidence="6">
    <location>
        <begin position="282"/>
        <end position="305"/>
    </location>
</feature>
<feature type="transmembrane region" description="Helical" evidence="6">
    <location>
        <begin position="111"/>
        <end position="128"/>
    </location>
</feature>
<evidence type="ECO:0000256" key="2">
    <source>
        <dbReference type="ARBA" id="ARBA00022475"/>
    </source>
</evidence>
<dbReference type="RefSeq" id="WP_201174091.1">
    <property type="nucleotide sequence ID" value="NZ_JAEPWM010000007.1"/>
</dbReference>
<keyword evidence="4 6" id="KW-1133">Transmembrane helix</keyword>
<evidence type="ECO:0000313" key="7">
    <source>
        <dbReference type="EMBL" id="MBK6007839.1"/>
    </source>
</evidence>
<keyword evidence="2" id="KW-1003">Cell membrane</keyword>
<dbReference type="GO" id="GO:0015658">
    <property type="term" value="F:branched-chain amino acid transmembrane transporter activity"/>
    <property type="evidence" value="ECO:0007669"/>
    <property type="project" value="InterPro"/>
</dbReference>
<evidence type="ECO:0000256" key="3">
    <source>
        <dbReference type="ARBA" id="ARBA00022692"/>
    </source>
</evidence>
<comment type="caution">
    <text evidence="7">The sequence shown here is derived from an EMBL/GenBank/DDBJ whole genome shotgun (WGS) entry which is preliminary data.</text>
</comment>
<dbReference type="GO" id="GO:0005886">
    <property type="term" value="C:plasma membrane"/>
    <property type="evidence" value="ECO:0007669"/>
    <property type="project" value="UniProtKB-SubCell"/>
</dbReference>
<protein>
    <submittedName>
        <fullName evidence="7">Branched-chain amino acid ABC transporter permease</fullName>
    </submittedName>
</protein>
<dbReference type="AlphaFoldDB" id="A0A934TUR5"/>
<gene>
    <name evidence="7" type="ORF">JJB11_17195</name>
</gene>
<dbReference type="PANTHER" id="PTHR30482">
    <property type="entry name" value="HIGH-AFFINITY BRANCHED-CHAIN AMINO ACID TRANSPORT SYSTEM PERMEASE"/>
    <property type="match status" value="1"/>
</dbReference>
<keyword evidence="5 6" id="KW-0472">Membrane</keyword>
<feature type="transmembrane region" description="Helical" evidence="6">
    <location>
        <begin position="83"/>
        <end position="104"/>
    </location>
</feature>
<dbReference type="CDD" id="cd06581">
    <property type="entry name" value="TM_PBP1_LivM_like"/>
    <property type="match status" value="1"/>
</dbReference>
<proteinExistence type="predicted"/>
<dbReference type="Proteomes" id="UP000630528">
    <property type="component" value="Unassembled WGS sequence"/>
</dbReference>
<feature type="transmembrane region" description="Helical" evidence="6">
    <location>
        <begin position="160"/>
        <end position="179"/>
    </location>
</feature>
<feature type="transmembrane region" description="Helical" evidence="6">
    <location>
        <begin position="33"/>
        <end position="51"/>
    </location>
</feature>
<evidence type="ECO:0000256" key="6">
    <source>
        <dbReference type="SAM" id="Phobius"/>
    </source>
</evidence>
<feature type="transmembrane region" description="Helical" evidence="6">
    <location>
        <begin position="209"/>
        <end position="227"/>
    </location>
</feature>
<dbReference type="InterPro" id="IPR001851">
    <property type="entry name" value="ABC_transp_permease"/>
</dbReference>
<organism evidence="7 8">
    <name type="scientific">Ramlibacter ginsenosidimutans</name>
    <dbReference type="NCBI Taxonomy" id="502333"/>
    <lineage>
        <taxon>Bacteria</taxon>
        <taxon>Pseudomonadati</taxon>
        <taxon>Pseudomonadota</taxon>
        <taxon>Betaproteobacteria</taxon>
        <taxon>Burkholderiales</taxon>
        <taxon>Comamonadaceae</taxon>
        <taxon>Ramlibacter</taxon>
    </lineage>
</organism>
<dbReference type="PANTHER" id="PTHR30482:SF17">
    <property type="entry name" value="ABC TRANSPORTER ATP-BINDING PROTEIN"/>
    <property type="match status" value="1"/>
</dbReference>
<keyword evidence="3 6" id="KW-0812">Transmembrane</keyword>
<feature type="transmembrane region" description="Helical" evidence="6">
    <location>
        <begin position="247"/>
        <end position="270"/>
    </location>
</feature>
<evidence type="ECO:0000256" key="4">
    <source>
        <dbReference type="ARBA" id="ARBA00022989"/>
    </source>
</evidence>
<evidence type="ECO:0000256" key="1">
    <source>
        <dbReference type="ARBA" id="ARBA00004651"/>
    </source>
</evidence>
<sequence length="312" mass="32772">MRAGTLASLVALAAALALPWVLRATGTEFYLSLGSRVLVFAIAATSLNLLLGYAGMPSLGHAAFFGLGSYASGVLLAQGQQSAVLHLLVVLAVTGVAALVIGAISLRTRGVYFIMITLAFAQMLYYLANSLKEWGGDEGLRLRARVLLPFGGDLRDASTLYYLALALLVLALAALAGFARSRAGLAVRALRDDEVRAEALGLPTFRWKLAIFVVAGMVAGVAGALSANLQGYVSPNTLHWTQSGTLLVMVVLGGAGSLWGGVAGAVLLLLLEEVLSAWTEYWAFWTGWVMLAAVLFARQGIAGLFRRARSGS</sequence>
<reference evidence="7" key="1">
    <citation type="journal article" date="2012" name="J. Microbiol. Biotechnol.">
        <title>Ramlibacter ginsenosidimutans sp. nov., with ginsenoside-converting activity.</title>
        <authorList>
            <person name="Wang L."/>
            <person name="An D.S."/>
            <person name="Kim S.G."/>
            <person name="Jin F.X."/>
            <person name="Kim S.C."/>
            <person name="Lee S.T."/>
            <person name="Im W.T."/>
        </authorList>
    </citation>
    <scope>NUCLEOTIDE SEQUENCE</scope>
    <source>
        <strain evidence="7">KACC 17527</strain>
    </source>
</reference>
<dbReference type="EMBL" id="JAEPWM010000007">
    <property type="protein sequence ID" value="MBK6007839.1"/>
    <property type="molecule type" value="Genomic_DNA"/>
</dbReference>
<reference evidence="7" key="2">
    <citation type="submission" date="2021-01" db="EMBL/GenBank/DDBJ databases">
        <authorList>
            <person name="Kang M."/>
        </authorList>
    </citation>
    <scope>NUCLEOTIDE SEQUENCE</scope>
    <source>
        <strain evidence="7">KACC 17527</strain>
    </source>
</reference>
<dbReference type="InterPro" id="IPR043428">
    <property type="entry name" value="LivM-like"/>
</dbReference>
<evidence type="ECO:0000256" key="5">
    <source>
        <dbReference type="ARBA" id="ARBA00023136"/>
    </source>
</evidence>